<keyword evidence="1" id="KW-0378">Hydrolase</keyword>
<organism evidence="1 2">
    <name type="scientific">Thalassobacterium sedimentorum</name>
    <dbReference type="NCBI Taxonomy" id="3041258"/>
    <lineage>
        <taxon>Bacteria</taxon>
        <taxon>Pseudomonadati</taxon>
        <taxon>Verrucomicrobiota</taxon>
        <taxon>Opitutia</taxon>
        <taxon>Puniceicoccales</taxon>
        <taxon>Coraliomargaritaceae</taxon>
        <taxon>Thalassobacterium</taxon>
    </lineage>
</organism>
<protein>
    <submittedName>
        <fullName evidence="1">3'-5' exonuclease</fullName>
    </submittedName>
</protein>
<dbReference type="CDD" id="cd06127">
    <property type="entry name" value="DEDDh"/>
    <property type="match status" value="1"/>
</dbReference>
<keyword evidence="1" id="KW-0540">Nuclease</keyword>
<dbReference type="SUPFAM" id="SSF53098">
    <property type="entry name" value="Ribonuclease H-like"/>
    <property type="match status" value="1"/>
</dbReference>
<accession>A0ABU1AEH0</accession>
<keyword evidence="1" id="KW-0269">Exonuclease</keyword>
<dbReference type="InterPro" id="IPR012337">
    <property type="entry name" value="RNaseH-like_sf"/>
</dbReference>
<dbReference type="RefSeq" id="WP_308983672.1">
    <property type="nucleotide sequence ID" value="NZ_JARXIC010000002.1"/>
</dbReference>
<dbReference type="InterPro" id="IPR036397">
    <property type="entry name" value="RNaseH_sf"/>
</dbReference>
<sequence>MFETPIHVIDFEGSRQSGVVEYGYVTLQQGEIVASQTRICAPIGTITDIDRGQHGISEDRAAGEARFDAEWPLFARLRETGPFCAHNAAVEDGFLRAVWSYPRTSPNFSEPGQSTTSWGPWLDTLYIYRSIYPQLEQHKLQVLITLFELQAALDAQAVVICPAERRHYHCALYDALASALLLRRLSEEPTLAEATLRWLFLQSSASDAARENMGQQELL</sequence>
<gene>
    <name evidence="1" type="ORF">QEH59_01915</name>
</gene>
<evidence type="ECO:0000313" key="1">
    <source>
        <dbReference type="EMBL" id="MDQ8193164.1"/>
    </source>
</evidence>
<dbReference type="Proteomes" id="UP001243717">
    <property type="component" value="Unassembled WGS sequence"/>
</dbReference>
<dbReference type="EMBL" id="JARXIC010000002">
    <property type="protein sequence ID" value="MDQ8193164.1"/>
    <property type="molecule type" value="Genomic_DNA"/>
</dbReference>
<comment type="caution">
    <text evidence="1">The sequence shown here is derived from an EMBL/GenBank/DDBJ whole genome shotgun (WGS) entry which is preliminary data.</text>
</comment>
<proteinExistence type="predicted"/>
<evidence type="ECO:0000313" key="2">
    <source>
        <dbReference type="Proteomes" id="UP001243717"/>
    </source>
</evidence>
<dbReference type="Gene3D" id="3.30.420.10">
    <property type="entry name" value="Ribonuclease H-like superfamily/Ribonuclease H"/>
    <property type="match status" value="1"/>
</dbReference>
<keyword evidence="2" id="KW-1185">Reference proteome</keyword>
<name>A0ABU1AEH0_9BACT</name>
<dbReference type="GO" id="GO:0004527">
    <property type="term" value="F:exonuclease activity"/>
    <property type="evidence" value="ECO:0007669"/>
    <property type="project" value="UniProtKB-KW"/>
</dbReference>
<reference evidence="1 2" key="1">
    <citation type="submission" date="2023-04" db="EMBL/GenBank/DDBJ databases">
        <title>A novel bacteria isolated from coastal sediment.</title>
        <authorList>
            <person name="Liu X.-J."/>
            <person name="Du Z.-J."/>
        </authorList>
    </citation>
    <scope>NUCLEOTIDE SEQUENCE [LARGE SCALE GENOMIC DNA]</scope>
    <source>
        <strain evidence="1 2">SDUM461004</strain>
    </source>
</reference>